<evidence type="ECO:0000313" key="1">
    <source>
        <dbReference type="EMBL" id="KAG0412258.1"/>
    </source>
</evidence>
<dbReference type="Proteomes" id="UP000805193">
    <property type="component" value="Unassembled WGS sequence"/>
</dbReference>
<proteinExistence type="predicted"/>
<gene>
    <name evidence="1" type="ORF">HPB47_010618</name>
</gene>
<evidence type="ECO:0000313" key="2">
    <source>
        <dbReference type="Proteomes" id="UP000805193"/>
    </source>
</evidence>
<sequence length="338" mass="38511">MWRAARVSSISTTMNGAIFPRIEGLKATKAYLVALEGLYKHRDCGAIFREAQHALGRKRTTPCSACCSYREPIRRNTFEIITLIFASQQGEGPTSSEKEVSGAAIEFLERRQRAVGRQALGCHGNVANEAVQGDLGWSSFEAREATSKISYDARLRNMDRNRWAKKLFVHTHMTGTRTRSRVREREVFQWFEAAQAKPTLLVYSKNKQLIAAETLLYDNSLGSRLLFEARAGALRTLVYRERFDPKVVSTMCRACREEPETVEHLVLYCECLLPAPLVDRRLHSEVMLAYALCFKTTADSDNLYTGGADDPPQDRHDISTMQCVRRTKARLEHWWKKI</sequence>
<accession>A0AC60NYN4</accession>
<name>A0AC60NYN4_IXOPE</name>
<organism evidence="1 2">
    <name type="scientific">Ixodes persulcatus</name>
    <name type="common">Taiga tick</name>
    <dbReference type="NCBI Taxonomy" id="34615"/>
    <lineage>
        <taxon>Eukaryota</taxon>
        <taxon>Metazoa</taxon>
        <taxon>Ecdysozoa</taxon>
        <taxon>Arthropoda</taxon>
        <taxon>Chelicerata</taxon>
        <taxon>Arachnida</taxon>
        <taxon>Acari</taxon>
        <taxon>Parasitiformes</taxon>
        <taxon>Ixodida</taxon>
        <taxon>Ixodoidea</taxon>
        <taxon>Ixodidae</taxon>
        <taxon>Ixodinae</taxon>
        <taxon>Ixodes</taxon>
    </lineage>
</organism>
<keyword evidence="2" id="KW-1185">Reference proteome</keyword>
<dbReference type="EMBL" id="JABSTQ010011364">
    <property type="protein sequence ID" value="KAG0412258.1"/>
    <property type="molecule type" value="Genomic_DNA"/>
</dbReference>
<protein>
    <submittedName>
        <fullName evidence="1">Uncharacterized protein</fullName>
    </submittedName>
</protein>
<comment type="caution">
    <text evidence="1">The sequence shown here is derived from an EMBL/GenBank/DDBJ whole genome shotgun (WGS) entry which is preliminary data.</text>
</comment>
<reference evidence="1 2" key="1">
    <citation type="journal article" date="2020" name="Cell">
        <title>Large-Scale Comparative Analyses of Tick Genomes Elucidate Their Genetic Diversity and Vector Capacities.</title>
        <authorList>
            <consortium name="Tick Genome and Microbiome Consortium (TIGMIC)"/>
            <person name="Jia N."/>
            <person name="Wang J."/>
            <person name="Shi W."/>
            <person name="Du L."/>
            <person name="Sun Y."/>
            <person name="Zhan W."/>
            <person name="Jiang J.F."/>
            <person name="Wang Q."/>
            <person name="Zhang B."/>
            <person name="Ji P."/>
            <person name="Bell-Sakyi L."/>
            <person name="Cui X.M."/>
            <person name="Yuan T.T."/>
            <person name="Jiang B.G."/>
            <person name="Yang W.F."/>
            <person name="Lam T.T."/>
            <person name="Chang Q.C."/>
            <person name="Ding S.J."/>
            <person name="Wang X.J."/>
            <person name="Zhu J.G."/>
            <person name="Ruan X.D."/>
            <person name="Zhao L."/>
            <person name="Wei J.T."/>
            <person name="Ye R.Z."/>
            <person name="Que T.C."/>
            <person name="Du C.H."/>
            <person name="Zhou Y.H."/>
            <person name="Cheng J.X."/>
            <person name="Dai P.F."/>
            <person name="Guo W.B."/>
            <person name="Han X.H."/>
            <person name="Huang E.J."/>
            <person name="Li L.F."/>
            <person name="Wei W."/>
            <person name="Gao Y.C."/>
            <person name="Liu J.Z."/>
            <person name="Shao H.Z."/>
            <person name="Wang X."/>
            <person name="Wang C.C."/>
            <person name="Yang T.C."/>
            <person name="Huo Q.B."/>
            <person name="Li W."/>
            <person name="Chen H.Y."/>
            <person name="Chen S.E."/>
            <person name="Zhou L.G."/>
            <person name="Ni X.B."/>
            <person name="Tian J.H."/>
            <person name="Sheng Y."/>
            <person name="Liu T."/>
            <person name="Pan Y.S."/>
            <person name="Xia L.Y."/>
            <person name="Li J."/>
            <person name="Zhao F."/>
            <person name="Cao W.C."/>
        </authorList>
    </citation>
    <scope>NUCLEOTIDE SEQUENCE [LARGE SCALE GENOMIC DNA]</scope>
    <source>
        <strain evidence="1">Iper-2018</strain>
    </source>
</reference>